<keyword evidence="2" id="KW-1015">Disulfide bond</keyword>
<name>A0A8X8Z4U4_SALSN</name>
<accession>A0A8X8Z4U4</accession>
<dbReference type="AlphaFoldDB" id="A0A8X8Z4U4"/>
<evidence type="ECO:0000256" key="2">
    <source>
        <dbReference type="ARBA" id="ARBA00023157"/>
    </source>
</evidence>
<dbReference type="GO" id="GO:0048544">
    <property type="term" value="P:recognition of pollen"/>
    <property type="evidence" value="ECO:0007669"/>
    <property type="project" value="InterPro"/>
</dbReference>
<reference evidence="4" key="1">
    <citation type="submission" date="2018-01" db="EMBL/GenBank/DDBJ databases">
        <authorList>
            <person name="Mao J.F."/>
        </authorList>
    </citation>
    <scope>NUCLEOTIDE SEQUENCE</scope>
    <source>
        <strain evidence="4">Huo1</strain>
        <tissue evidence="4">Leaf</tissue>
    </source>
</reference>
<feature type="domain" description="S-locus glycoprotein" evidence="3">
    <location>
        <begin position="20"/>
        <end position="75"/>
    </location>
</feature>
<evidence type="ECO:0000313" key="4">
    <source>
        <dbReference type="EMBL" id="KAG6391856.1"/>
    </source>
</evidence>
<dbReference type="Pfam" id="PF00954">
    <property type="entry name" value="S_locus_glycop"/>
    <property type="match status" value="1"/>
</dbReference>
<protein>
    <recommendedName>
        <fullName evidence="3">S-locus glycoprotein domain-containing protein</fullName>
    </recommendedName>
</protein>
<evidence type="ECO:0000313" key="5">
    <source>
        <dbReference type="Proteomes" id="UP000298416"/>
    </source>
</evidence>
<comment type="caution">
    <text evidence="4">The sequence shown here is derived from an EMBL/GenBank/DDBJ whole genome shotgun (WGS) entry which is preliminary data.</text>
</comment>
<proteinExistence type="predicted"/>
<dbReference type="InterPro" id="IPR000858">
    <property type="entry name" value="S_locus_glycoprot_dom"/>
</dbReference>
<keyword evidence="1" id="KW-0732">Signal</keyword>
<keyword evidence="5" id="KW-1185">Reference proteome</keyword>
<evidence type="ECO:0000259" key="3">
    <source>
        <dbReference type="Pfam" id="PF00954"/>
    </source>
</evidence>
<dbReference type="EMBL" id="PNBA02000019">
    <property type="protein sequence ID" value="KAG6391856.1"/>
    <property type="molecule type" value="Genomic_DNA"/>
</dbReference>
<sequence length="197" mass="22275">MDQNNSQYIMRRESEQYWASGVPEMRRAIRQGYRFTYVDNENESYYSYMICDPSFMARQFLDVTGQLKQQMWTESGWLGYWFRLRFRLIVGSLVCAVSPHCQSVVVWRDSSIGLKVSWCWSGLLRGGVGRHVSSGGCTVEEVETRVGKEVSDRAGNSSMRSAGTASFTVIFLSQGGREISAWQSSLVVTSAGWGARN</sequence>
<organism evidence="4">
    <name type="scientific">Salvia splendens</name>
    <name type="common">Scarlet sage</name>
    <dbReference type="NCBI Taxonomy" id="180675"/>
    <lineage>
        <taxon>Eukaryota</taxon>
        <taxon>Viridiplantae</taxon>
        <taxon>Streptophyta</taxon>
        <taxon>Embryophyta</taxon>
        <taxon>Tracheophyta</taxon>
        <taxon>Spermatophyta</taxon>
        <taxon>Magnoliopsida</taxon>
        <taxon>eudicotyledons</taxon>
        <taxon>Gunneridae</taxon>
        <taxon>Pentapetalae</taxon>
        <taxon>asterids</taxon>
        <taxon>lamiids</taxon>
        <taxon>Lamiales</taxon>
        <taxon>Lamiaceae</taxon>
        <taxon>Nepetoideae</taxon>
        <taxon>Mentheae</taxon>
        <taxon>Salviinae</taxon>
        <taxon>Salvia</taxon>
        <taxon>Salvia subgen. Calosphace</taxon>
        <taxon>core Calosphace</taxon>
    </lineage>
</organism>
<reference evidence="4" key="2">
    <citation type="submission" date="2020-08" db="EMBL/GenBank/DDBJ databases">
        <title>Plant Genome Project.</title>
        <authorList>
            <person name="Zhang R.-G."/>
        </authorList>
    </citation>
    <scope>NUCLEOTIDE SEQUENCE</scope>
    <source>
        <strain evidence="4">Huo1</strain>
        <tissue evidence="4">Leaf</tissue>
    </source>
</reference>
<dbReference type="Proteomes" id="UP000298416">
    <property type="component" value="Unassembled WGS sequence"/>
</dbReference>
<evidence type="ECO:0000256" key="1">
    <source>
        <dbReference type="ARBA" id="ARBA00022729"/>
    </source>
</evidence>
<gene>
    <name evidence="4" type="ORF">SASPL_149617</name>
</gene>